<feature type="transmembrane region" description="Helical" evidence="2">
    <location>
        <begin position="556"/>
        <end position="578"/>
    </location>
</feature>
<dbReference type="GO" id="GO:0045651">
    <property type="term" value="P:positive regulation of macrophage differentiation"/>
    <property type="evidence" value="ECO:0007669"/>
    <property type="project" value="TreeGrafter"/>
</dbReference>
<dbReference type="eggNOG" id="ENOG502S271">
    <property type="taxonomic scope" value="Eukaryota"/>
</dbReference>
<dbReference type="STRING" id="8496.A0A151N8R2"/>
<dbReference type="SUPFAM" id="SSF47266">
    <property type="entry name" value="4-helical cytokines"/>
    <property type="match status" value="1"/>
</dbReference>
<dbReference type="OrthoDB" id="8702024at2759"/>
<evidence type="ECO:0000256" key="1">
    <source>
        <dbReference type="SAM" id="MobiDB-lite"/>
    </source>
</evidence>
<keyword evidence="3" id="KW-0732">Signal</keyword>
<dbReference type="Pfam" id="PF05337">
    <property type="entry name" value="CSF-1"/>
    <property type="match status" value="1"/>
</dbReference>
<gene>
    <name evidence="4" type="primary">CSF1-1</name>
    <name evidence="4" type="ORF">Y1Q_0014940</name>
</gene>
<feature type="compositionally biased region" description="Polar residues" evidence="1">
    <location>
        <begin position="261"/>
        <end position="271"/>
    </location>
</feature>
<proteinExistence type="predicted"/>
<evidence type="ECO:0000256" key="2">
    <source>
        <dbReference type="SAM" id="Phobius"/>
    </source>
</evidence>
<feature type="region of interest" description="Disordered" evidence="1">
    <location>
        <begin position="233"/>
        <end position="407"/>
    </location>
</feature>
<reference evidence="4 5" key="1">
    <citation type="journal article" date="2012" name="Genome Biol.">
        <title>Sequencing three crocodilian genomes to illuminate the evolution of archosaurs and amniotes.</title>
        <authorList>
            <person name="St John J.A."/>
            <person name="Braun E.L."/>
            <person name="Isberg S.R."/>
            <person name="Miles L.G."/>
            <person name="Chong A.Y."/>
            <person name="Gongora J."/>
            <person name="Dalzell P."/>
            <person name="Moran C."/>
            <person name="Bed'hom B."/>
            <person name="Abzhanov A."/>
            <person name="Burgess S.C."/>
            <person name="Cooksey A.M."/>
            <person name="Castoe T.A."/>
            <person name="Crawford N.G."/>
            <person name="Densmore L.D."/>
            <person name="Drew J.C."/>
            <person name="Edwards S.V."/>
            <person name="Faircloth B.C."/>
            <person name="Fujita M.K."/>
            <person name="Greenwold M.J."/>
            <person name="Hoffmann F.G."/>
            <person name="Howard J.M."/>
            <person name="Iguchi T."/>
            <person name="Janes D.E."/>
            <person name="Khan S.Y."/>
            <person name="Kohno S."/>
            <person name="de Koning A.J."/>
            <person name="Lance S.L."/>
            <person name="McCarthy F.M."/>
            <person name="McCormack J.E."/>
            <person name="Merchant M.E."/>
            <person name="Peterson D.G."/>
            <person name="Pollock D.D."/>
            <person name="Pourmand N."/>
            <person name="Raney B.J."/>
            <person name="Roessler K.A."/>
            <person name="Sanford J.R."/>
            <person name="Sawyer R.H."/>
            <person name="Schmidt C.J."/>
            <person name="Triplett E.W."/>
            <person name="Tuberville T.D."/>
            <person name="Venegas-Anaya M."/>
            <person name="Howard J.T."/>
            <person name="Jarvis E.D."/>
            <person name="Guillette L.J.Jr."/>
            <person name="Glenn T.C."/>
            <person name="Green R.E."/>
            <person name="Ray D.A."/>
        </authorList>
    </citation>
    <scope>NUCLEOTIDE SEQUENCE [LARGE SCALE GENOMIC DNA]</scope>
    <source>
        <strain evidence="4">KSC_2009_1</strain>
    </source>
</reference>
<sequence length="619" mass="67838">MARLGAKTHLIPRAWLALLFVACCWTQKGDYCKQIITDKHLNELQDLIDTQMMNTCKVSFEYIDEKLLNKPICFVKAAFPQLKHILDKMEYKENSSNFEKANNVREMYTKIDENEEICIEEQDEEEKELSQACVKKFSTPPEEMLGLLKKFFSKVKDLLDQKVDFRQDCSDTYRKLCSASKKQETSSLGVAAQNCNCPTASPIPGRPSTSLPPGSVTKPLPSTVALQGSEEFAAGTHPPHSLPDTLQTPTKLDGSIRPQAFRSTHSSTGTKQLLGPQAGTSATTSSPSAESEPVPVSQGHGDEFISTESLQDPAEAVWQEPLSTKGFSISPPSSAPDERMLQREENGFQDPSLPSRAGSMQLGLAGHGKLASASPNPSPVTKRLHTRAVEDATSAAQAPAGTDPSDHSMEAISIEATSSPAPVSVEAEDALGLAYADSPGTPLLSELSLGPTLSSKEPISVVQHRFSRMAATTDNPSPPEKHPWESPWHPAGQGREPGTQHFPEKRVGGRIQGLSRFKEPDDSMAGPRVDLNFIPPNTDQRGKEEAKLRESHWEPLIYTLAVSILTALLLAVGGLLFYRHKSRTLEKQLQMRGNDLEQQEGRLLHGAQDRLELQVQREL</sequence>
<organism evidence="4 5">
    <name type="scientific">Alligator mississippiensis</name>
    <name type="common">American alligator</name>
    <dbReference type="NCBI Taxonomy" id="8496"/>
    <lineage>
        <taxon>Eukaryota</taxon>
        <taxon>Metazoa</taxon>
        <taxon>Chordata</taxon>
        <taxon>Craniata</taxon>
        <taxon>Vertebrata</taxon>
        <taxon>Euteleostomi</taxon>
        <taxon>Archelosauria</taxon>
        <taxon>Archosauria</taxon>
        <taxon>Crocodylia</taxon>
        <taxon>Alligatoridae</taxon>
        <taxon>Alligatorinae</taxon>
        <taxon>Alligator</taxon>
    </lineage>
</organism>
<feature type="region of interest" description="Disordered" evidence="1">
    <location>
        <begin position="201"/>
        <end position="221"/>
    </location>
</feature>
<dbReference type="Proteomes" id="UP000050525">
    <property type="component" value="Unassembled WGS sequence"/>
</dbReference>
<dbReference type="GO" id="GO:0005125">
    <property type="term" value="F:cytokine activity"/>
    <property type="evidence" value="ECO:0007669"/>
    <property type="project" value="InterPro"/>
</dbReference>
<feature type="signal peptide" evidence="3">
    <location>
        <begin position="1"/>
        <end position="26"/>
    </location>
</feature>
<keyword evidence="2" id="KW-1133">Transmembrane helix</keyword>
<name>A0A151N8R2_ALLMI</name>
<feature type="compositionally biased region" description="Polar residues" evidence="1">
    <location>
        <begin position="321"/>
        <end position="332"/>
    </location>
</feature>
<dbReference type="EMBL" id="AKHW03003787">
    <property type="protein sequence ID" value="KYO33151.1"/>
    <property type="molecule type" value="Genomic_DNA"/>
</dbReference>
<keyword evidence="2" id="KW-0472">Membrane</keyword>
<dbReference type="GeneID" id="102560814"/>
<protein>
    <submittedName>
        <fullName evidence="4">Macrophage colony-stimulating factor 1 isoform B</fullName>
    </submittedName>
</protein>
<dbReference type="GO" id="GO:0008083">
    <property type="term" value="F:growth factor activity"/>
    <property type="evidence" value="ECO:0007669"/>
    <property type="project" value="InterPro"/>
</dbReference>
<evidence type="ECO:0000256" key="3">
    <source>
        <dbReference type="SAM" id="SignalP"/>
    </source>
</evidence>
<evidence type="ECO:0000313" key="5">
    <source>
        <dbReference type="Proteomes" id="UP000050525"/>
    </source>
</evidence>
<dbReference type="GO" id="GO:0005615">
    <property type="term" value="C:extracellular space"/>
    <property type="evidence" value="ECO:0007669"/>
    <property type="project" value="TreeGrafter"/>
</dbReference>
<dbReference type="AlphaFoldDB" id="A0A151N8R2"/>
<dbReference type="InterPro" id="IPR008001">
    <property type="entry name" value="MCSF-1"/>
</dbReference>
<dbReference type="PANTHER" id="PTHR10058">
    <property type="entry name" value="MACROPHAGE COLONY STIMULATING FACTOR"/>
    <property type="match status" value="1"/>
</dbReference>
<accession>A0A151N8R2</accession>
<dbReference type="CTD" id="1435"/>
<dbReference type="KEGG" id="amj:102560814"/>
<dbReference type="PANTHER" id="PTHR10058:SF0">
    <property type="entry name" value="MACROPHAGE COLONY-STIMULATING FACTOR 1"/>
    <property type="match status" value="1"/>
</dbReference>
<dbReference type="GO" id="GO:0016020">
    <property type="term" value="C:membrane"/>
    <property type="evidence" value="ECO:0007669"/>
    <property type="project" value="InterPro"/>
</dbReference>
<keyword evidence="2" id="KW-0812">Transmembrane</keyword>
<dbReference type="InterPro" id="IPR009079">
    <property type="entry name" value="4_helix_cytokine-like_core"/>
</dbReference>
<dbReference type="Gene3D" id="1.20.1250.10">
    <property type="match status" value="1"/>
</dbReference>
<dbReference type="GO" id="GO:0030316">
    <property type="term" value="P:osteoclast differentiation"/>
    <property type="evidence" value="ECO:0007669"/>
    <property type="project" value="TreeGrafter"/>
</dbReference>
<evidence type="ECO:0000313" key="4">
    <source>
        <dbReference type="EMBL" id="KYO33151.1"/>
    </source>
</evidence>
<feature type="chain" id="PRO_5007585843" evidence="3">
    <location>
        <begin position="27"/>
        <end position="619"/>
    </location>
</feature>
<feature type="compositionally biased region" description="Basic and acidic residues" evidence="1">
    <location>
        <begin position="336"/>
        <end position="346"/>
    </location>
</feature>
<comment type="caution">
    <text evidence="4">The sequence shown here is derived from an EMBL/GenBank/DDBJ whole genome shotgun (WGS) entry which is preliminary data.</text>
</comment>
<feature type="region of interest" description="Disordered" evidence="1">
    <location>
        <begin position="471"/>
        <end position="540"/>
    </location>
</feature>
<feature type="compositionally biased region" description="Low complexity" evidence="1">
    <location>
        <begin position="280"/>
        <end position="297"/>
    </location>
</feature>
<keyword evidence="5" id="KW-1185">Reference proteome</keyword>